<reference evidence="1" key="1">
    <citation type="submission" date="2022-08" db="UniProtKB">
        <authorList>
            <consortium name="EnsemblMetazoa"/>
        </authorList>
    </citation>
    <scope>IDENTIFICATION</scope>
</reference>
<dbReference type="AlphaFoldDB" id="A0A8W7PWX3"/>
<name>A0A8W7PWX3_ANOCL</name>
<dbReference type="Proteomes" id="UP000075882">
    <property type="component" value="Unassembled WGS sequence"/>
</dbReference>
<proteinExistence type="predicted"/>
<evidence type="ECO:0000313" key="1">
    <source>
        <dbReference type="EnsemblMetazoa" id="ACOM038165-PA.1"/>
    </source>
</evidence>
<accession>A0A8W7PWX3</accession>
<organism evidence="1">
    <name type="scientific">Anopheles coluzzii</name>
    <name type="common">African malaria mosquito</name>
    <dbReference type="NCBI Taxonomy" id="1518534"/>
    <lineage>
        <taxon>Eukaryota</taxon>
        <taxon>Metazoa</taxon>
        <taxon>Ecdysozoa</taxon>
        <taxon>Arthropoda</taxon>
        <taxon>Hexapoda</taxon>
        <taxon>Insecta</taxon>
        <taxon>Pterygota</taxon>
        <taxon>Neoptera</taxon>
        <taxon>Endopterygota</taxon>
        <taxon>Diptera</taxon>
        <taxon>Nematocera</taxon>
        <taxon>Culicoidea</taxon>
        <taxon>Culicidae</taxon>
        <taxon>Anophelinae</taxon>
        <taxon>Anopheles</taxon>
    </lineage>
</organism>
<sequence>MAFNSIFYSERQIDRVRPIVNDVPMRQKPFPSAARRIQIGFGQFHRTAGPTLRVRQLLWRQQGGTVPAAGGYARIRYFPAFLSNLADRTQRFRYLCERFSKLHVFGRRYTISDGLPAMLLLVLLLLRKLPSLHKPHGTLLAEGAMLMGGTEQHQPHHPIAVAAAGRIRLNVGEPTEGHIGQEVAKVGRVQIAPIEQRVAERGDRLLDQFRLGRAVRHQHRQMRPPVAPLFVQHALRNGRLQRIVQRQLVGELHHHVRVLPRVHLGGEEQCVAPQVVLGGPLERLANVAVQQIVPELVRNILLGECFRCHVLGGCILSHIVCFAGSIGRRFLAFLTILARIGLPLGLRQ</sequence>
<dbReference type="EnsemblMetazoa" id="ACOM038165-RA">
    <property type="protein sequence ID" value="ACOM038165-PA.1"/>
    <property type="gene ID" value="ACOM038165"/>
</dbReference>
<protein>
    <submittedName>
        <fullName evidence="1">Uncharacterized protein</fullName>
    </submittedName>
</protein>